<dbReference type="PRINTS" id="PR00740">
    <property type="entry name" value="GLHYDRLASE27"/>
</dbReference>
<dbReference type="PANTHER" id="PTHR11452">
    <property type="entry name" value="ALPHA-GALACTOSIDASE/ALPHA-N-ACETYLGALACTOSAMINIDASE"/>
    <property type="match status" value="1"/>
</dbReference>
<keyword evidence="4 5" id="KW-0326">Glycosidase</keyword>
<accession>A0A1G9H769</accession>
<proteinExistence type="inferred from homology"/>
<dbReference type="Proteomes" id="UP000198662">
    <property type="component" value="Unassembled WGS sequence"/>
</dbReference>
<keyword evidence="2" id="KW-0732">Signal</keyword>
<dbReference type="SUPFAM" id="SSF51445">
    <property type="entry name" value="(Trans)glycosidases"/>
    <property type="match status" value="1"/>
</dbReference>
<keyword evidence="5" id="KW-1015">Disulfide bond</keyword>
<organism evidence="7 8">
    <name type="scientific">Glycomyces sambucus</name>
    <dbReference type="NCBI Taxonomy" id="380244"/>
    <lineage>
        <taxon>Bacteria</taxon>
        <taxon>Bacillati</taxon>
        <taxon>Actinomycetota</taxon>
        <taxon>Actinomycetes</taxon>
        <taxon>Glycomycetales</taxon>
        <taxon>Glycomycetaceae</taxon>
        <taxon>Glycomyces</taxon>
    </lineage>
</organism>
<evidence type="ECO:0000259" key="6">
    <source>
        <dbReference type="Pfam" id="PF17801"/>
    </source>
</evidence>
<evidence type="ECO:0000256" key="2">
    <source>
        <dbReference type="ARBA" id="ARBA00022729"/>
    </source>
</evidence>
<dbReference type="GO" id="GO:0004557">
    <property type="term" value="F:alpha-galactosidase activity"/>
    <property type="evidence" value="ECO:0007669"/>
    <property type="project" value="UniProtKB-EC"/>
</dbReference>
<dbReference type="InterPro" id="IPR017853">
    <property type="entry name" value="GH"/>
</dbReference>
<dbReference type="GO" id="GO:0005975">
    <property type="term" value="P:carbohydrate metabolic process"/>
    <property type="evidence" value="ECO:0007669"/>
    <property type="project" value="InterPro"/>
</dbReference>
<evidence type="ECO:0000313" key="7">
    <source>
        <dbReference type="EMBL" id="SDL08233.1"/>
    </source>
</evidence>
<dbReference type="CDD" id="cd14792">
    <property type="entry name" value="GH27"/>
    <property type="match status" value="1"/>
</dbReference>
<dbReference type="AlphaFoldDB" id="A0A1G9H769"/>
<dbReference type="STRING" id="380244.SAMN05216298_2636"/>
<dbReference type="EC" id="3.2.1.22" evidence="5"/>
<keyword evidence="8" id="KW-1185">Reference proteome</keyword>
<dbReference type="InterPro" id="IPR013785">
    <property type="entry name" value="Aldolase_TIM"/>
</dbReference>
<protein>
    <recommendedName>
        <fullName evidence="5">Alpha-galactosidase</fullName>
        <ecNumber evidence="5">3.2.1.22</ecNumber>
    </recommendedName>
    <alternativeName>
        <fullName evidence="5">Melibiase</fullName>
    </alternativeName>
</protein>
<evidence type="ECO:0000256" key="3">
    <source>
        <dbReference type="ARBA" id="ARBA00022801"/>
    </source>
</evidence>
<comment type="catalytic activity">
    <reaction evidence="5">
        <text>Hydrolysis of terminal, non-reducing alpha-D-galactose residues in alpha-D-galactosides, including galactose oligosaccharides, galactomannans and galactolipids.</text>
        <dbReference type="EC" id="3.2.1.22"/>
    </reaction>
</comment>
<dbReference type="InterPro" id="IPR041233">
    <property type="entry name" value="Melibiase_C"/>
</dbReference>
<evidence type="ECO:0000313" key="8">
    <source>
        <dbReference type="Proteomes" id="UP000198662"/>
    </source>
</evidence>
<dbReference type="EMBL" id="FNGF01000003">
    <property type="protein sequence ID" value="SDL08233.1"/>
    <property type="molecule type" value="Genomic_DNA"/>
</dbReference>
<evidence type="ECO:0000256" key="1">
    <source>
        <dbReference type="ARBA" id="ARBA00009743"/>
    </source>
</evidence>
<keyword evidence="3 5" id="KW-0378">Hydrolase</keyword>
<dbReference type="PANTHER" id="PTHR11452:SF42">
    <property type="entry name" value="ALPHA-GALACTOSIDASE"/>
    <property type="match status" value="1"/>
</dbReference>
<feature type="domain" description="Alpha galactosidase C-terminal" evidence="6">
    <location>
        <begin position="353"/>
        <end position="414"/>
    </location>
</feature>
<dbReference type="Gene3D" id="2.60.40.1180">
    <property type="entry name" value="Golgi alpha-mannosidase II"/>
    <property type="match status" value="1"/>
</dbReference>
<dbReference type="InterPro" id="IPR013780">
    <property type="entry name" value="Glyco_hydro_b"/>
</dbReference>
<dbReference type="SUPFAM" id="SSF51011">
    <property type="entry name" value="Glycosyl hydrolase domain"/>
    <property type="match status" value="1"/>
</dbReference>
<dbReference type="Pfam" id="PF16499">
    <property type="entry name" value="Melibiase_2"/>
    <property type="match status" value="1"/>
</dbReference>
<reference evidence="8" key="1">
    <citation type="submission" date="2016-10" db="EMBL/GenBank/DDBJ databases">
        <authorList>
            <person name="Varghese N."/>
            <person name="Submissions S."/>
        </authorList>
    </citation>
    <scope>NUCLEOTIDE SEQUENCE [LARGE SCALE GENOMIC DNA]</scope>
    <source>
        <strain evidence="8">CGMCC 4.3147</strain>
    </source>
</reference>
<dbReference type="InterPro" id="IPR002241">
    <property type="entry name" value="Glyco_hydro_27"/>
</dbReference>
<dbReference type="Gene3D" id="3.20.20.70">
    <property type="entry name" value="Aldolase class I"/>
    <property type="match status" value="1"/>
</dbReference>
<evidence type="ECO:0000256" key="5">
    <source>
        <dbReference type="RuleBase" id="RU361168"/>
    </source>
</evidence>
<sequence length="562" mass="60778">MTGLAAVPPMGWNSWDVFGTSVTEAETRANAEFVAEHMVGHGWEYVVVDIQWYDPAARAGGYNSGTKLALDEYGLPQPAPNRFPSAAGGAGFKPLADYVHSLGLKFGVHILRGVPRQAVAADTPIKGSEYSAAQIPDRERRSSWVDDNWGIDHSHPGGQAYYDSLVRQFADWGVDYVKADDMIAPYWEDEVEAFWHAVARADRDIVLSLSPGMNLSTDHAEHLKAHSHLWRVSADLWDRWRDVNAQFDLLREWAPHAGPGHWPDADMLPLGRIGIRAEVGEARESQLSPDEQRTMLTLWCIARSPLMVGADLPASSAETIELLTNPEVLAAQRHPVGAREVWREGKHVAWASEDGAFAAVFNRSPDAAEVQLPWHVLGAARPERIRDCWTRSDLVPGERLRAKLPAHGSALFRLSLRGGGVGHPLHELDDDAVGVGGLEVALAPLLGLDRRGDRDPFGLHARVLGVDVLDDERQQQAVGGSLRALGLEGGQARAQEDHVEPGVGAGEGHEAVGGHVLGEAVVALEELGGGGRVGDVKRDGGRGDSHGRSLAGPVSSYAVYCT</sequence>
<evidence type="ECO:0000256" key="4">
    <source>
        <dbReference type="ARBA" id="ARBA00023295"/>
    </source>
</evidence>
<gene>
    <name evidence="7" type="ORF">SAMN05216298_2636</name>
</gene>
<comment type="similarity">
    <text evidence="1 5">Belongs to the glycosyl hydrolase 27 family.</text>
</comment>
<dbReference type="Pfam" id="PF17801">
    <property type="entry name" value="Melibiase_C"/>
    <property type="match status" value="1"/>
</dbReference>
<name>A0A1G9H769_9ACTN</name>